<dbReference type="GO" id="GO:0046872">
    <property type="term" value="F:metal ion binding"/>
    <property type="evidence" value="ECO:0007669"/>
    <property type="project" value="UniProtKB-KW"/>
</dbReference>
<dbReference type="SUPFAM" id="SSF55031">
    <property type="entry name" value="Bacterial exopeptidase dimerisation domain"/>
    <property type="match status" value="1"/>
</dbReference>
<dbReference type="InterPro" id="IPR001261">
    <property type="entry name" value="ArgE/DapE_CS"/>
</dbReference>
<evidence type="ECO:0000313" key="6">
    <source>
        <dbReference type="Proteomes" id="UP000289794"/>
    </source>
</evidence>
<evidence type="ECO:0000256" key="3">
    <source>
        <dbReference type="ARBA" id="ARBA00022801"/>
    </source>
</evidence>
<accession>A0A4P6M6V0</accession>
<sequence>METSAVDRELDAWLSEKENDMVEDIASLVEIPSISGGRKGSAPYGKACREVLLKILEIGQRYGFSCRSFQDKCAVIQYGTGRKTVGIWGHLDVVPEGNGWLYPPFACTRKGDILIGRGVQDNKGPVIAFLYAMRYLKEKGFVPVVTFQQILGCREELDMEDVTSYLKENPAPDLSFVTDCAFPVCYGEKGICRVELISERLDRNMILAGGSASNSIPAYASAEIRLADGGQKTIQTKGISGHAAFPMGAKNALGILAEKIADECTEACILSEREKAVLEFLKKACGEGFGRELNIDCEDHISGVLTASGTVVKAEGERIVLGMDIRYPVTAKAGEILEKLGNEAGKYGFSIRRYEDDPPSYVDKDTPLVTCLTEAYEEVMKDGKKPYVMGGGTYARKIPNAVGFGPGLDFNRKEAELPKGHGDCHSADEVQSVSSLKMAVRIYVKALQKLDKL</sequence>
<dbReference type="Gene3D" id="3.40.630.10">
    <property type="entry name" value="Zn peptidases"/>
    <property type="match status" value="1"/>
</dbReference>
<evidence type="ECO:0000256" key="1">
    <source>
        <dbReference type="ARBA" id="ARBA00001947"/>
    </source>
</evidence>
<protein>
    <submittedName>
        <fullName evidence="5">Dipeptidase</fullName>
        <ecNumber evidence="5">3.4.13.-</ecNumber>
    </submittedName>
</protein>
<keyword evidence="2" id="KW-0479">Metal-binding</keyword>
<dbReference type="AlphaFoldDB" id="A0A4P6M6V0"/>
<dbReference type="InterPro" id="IPR050072">
    <property type="entry name" value="Peptidase_M20A"/>
</dbReference>
<dbReference type="KEGG" id="bpro:PMF13cell1_04810"/>
<dbReference type="PANTHER" id="PTHR43808:SF31">
    <property type="entry name" value="N-ACETYL-L-CITRULLINE DEACETYLASE"/>
    <property type="match status" value="1"/>
</dbReference>
<dbReference type="EC" id="3.4.13.-" evidence="5"/>
<evidence type="ECO:0000256" key="2">
    <source>
        <dbReference type="ARBA" id="ARBA00022723"/>
    </source>
</evidence>
<dbReference type="Gene3D" id="3.30.70.360">
    <property type="match status" value="2"/>
</dbReference>
<organism evidence="5 6">
    <name type="scientific">Blautia producta</name>
    <dbReference type="NCBI Taxonomy" id="33035"/>
    <lineage>
        <taxon>Bacteria</taxon>
        <taxon>Bacillati</taxon>
        <taxon>Bacillota</taxon>
        <taxon>Clostridia</taxon>
        <taxon>Lachnospirales</taxon>
        <taxon>Lachnospiraceae</taxon>
        <taxon>Blautia</taxon>
    </lineage>
</organism>
<dbReference type="Proteomes" id="UP000289794">
    <property type="component" value="Chromosome"/>
</dbReference>
<evidence type="ECO:0000313" key="5">
    <source>
        <dbReference type="EMBL" id="QBE99237.1"/>
    </source>
</evidence>
<keyword evidence="5" id="KW-0224">Dipeptidase</keyword>
<dbReference type="RefSeq" id="WP_130182387.1">
    <property type="nucleotide sequence ID" value="NZ_CP035945.1"/>
</dbReference>
<dbReference type="Pfam" id="PF01546">
    <property type="entry name" value="Peptidase_M20"/>
    <property type="match status" value="1"/>
</dbReference>
<proteinExistence type="predicted"/>
<dbReference type="EMBL" id="CP035945">
    <property type="protein sequence ID" value="QBE99237.1"/>
    <property type="molecule type" value="Genomic_DNA"/>
</dbReference>
<comment type="cofactor">
    <cofactor evidence="1">
        <name>Zn(2+)</name>
        <dbReference type="ChEBI" id="CHEBI:29105"/>
    </cofactor>
</comment>
<dbReference type="GO" id="GO:0008777">
    <property type="term" value="F:acetylornithine deacetylase activity"/>
    <property type="evidence" value="ECO:0007669"/>
    <property type="project" value="TreeGrafter"/>
</dbReference>
<evidence type="ECO:0000256" key="4">
    <source>
        <dbReference type="ARBA" id="ARBA00022833"/>
    </source>
</evidence>
<dbReference type="GO" id="GO:0006526">
    <property type="term" value="P:L-arginine biosynthetic process"/>
    <property type="evidence" value="ECO:0007669"/>
    <property type="project" value="TreeGrafter"/>
</dbReference>
<dbReference type="GO" id="GO:0016805">
    <property type="term" value="F:dipeptidase activity"/>
    <property type="evidence" value="ECO:0007669"/>
    <property type="project" value="UniProtKB-KW"/>
</dbReference>
<name>A0A4P6M6V0_9FIRM</name>
<keyword evidence="4" id="KW-0862">Zinc</keyword>
<gene>
    <name evidence="5" type="ORF">PMF13cell1_04810</name>
</gene>
<reference evidence="5 6" key="1">
    <citation type="submission" date="2019-01" db="EMBL/GenBank/DDBJ databases">
        <title>PMF-metabolizing Aryl O-demethylase.</title>
        <authorList>
            <person name="Kim M."/>
        </authorList>
    </citation>
    <scope>NUCLEOTIDE SEQUENCE [LARGE SCALE GENOMIC DNA]</scope>
    <source>
        <strain evidence="5 6">PMF1</strain>
    </source>
</reference>
<dbReference type="PROSITE" id="PS00758">
    <property type="entry name" value="ARGE_DAPE_CPG2_1"/>
    <property type="match status" value="1"/>
</dbReference>
<dbReference type="SUPFAM" id="SSF53187">
    <property type="entry name" value="Zn-dependent exopeptidases"/>
    <property type="match status" value="1"/>
</dbReference>
<keyword evidence="3 5" id="KW-0378">Hydrolase</keyword>
<dbReference type="InterPro" id="IPR002933">
    <property type="entry name" value="Peptidase_M20"/>
</dbReference>
<dbReference type="PANTHER" id="PTHR43808">
    <property type="entry name" value="ACETYLORNITHINE DEACETYLASE"/>
    <property type="match status" value="1"/>
</dbReference>
<keyword evidence="5" id="KW-0645">Protease</keyword>
<dbReference type="InterPro" id="IPR036264">
    <property type="entry name" value="Bact_exopeptidase_dim_dom"/>
</dbReference>